<evidence type="ECO:0000256" key="7">
    <source>
        <dbReference type="SAM" id="MobiDB-lite"/>
    </source>
</evidence>
<keyword evidence="4" id="KW-0130">Cell adhesion</keyword>
<dbReference type="GO" id="GO:0005912">
    <property type="term" value="C:adherens junction"/>
    <property type="evidence" value="ECO:0007669"/>
    <property type="project" value="TreeGrafter"/>
</dbReference>
<keyword evidence="5" id="KW-0965">Cell junction</keyword>
<evidence type="ECO:0000313" key="8">
    <source>
        <dbReference type="EMBL" id="KAF4078983.1"/>
    </source>
</evidence>
<comment type="similarity">
    <text evidence="2">Belongs to the beta-catenin family.</text>
</comment>
<accession>A0A7J6A874</accession>
<dbReference type="GO" id="GO:0005634">
    <property type="term" value="C:nucleus"/>
    <property type="evidence" value="ECO:0007669"/>
    <property type="project" value="TreeGrafter"/>
</dbReference>
<dbReference type="SMART" id="SM00185">
    <property type="entry name" value="ARM"/>
    <property type="match status" value="5"/>
</dbReference>
<dbReference type="AlphaFoldDB" id="A0A7J6A874"/>
<keyword evidence="9" id="KW-1185">Reference proteome</keyword>
<dbReference type="GO" id="GO:0005886">
    <property type="term" value="C:plasma membrane"/>
    <property type="evidence" value="ECO:0007669"/>
    <property type="project" value="TreeGrafter"/>
</dbReference>
<evidence type="ECO:0000256" key="1">
    <source>
        <dbReference type="ARBA" id="ARBA00004282"/>
    </source>
</evidence>
<comment type="subcellular location">
    <subcellularLocation>
        <location evidence="1">Cell junction</location>
    </subcellularLocation>
</comment>
<dbReference type="EMBL" id="JAAGNN010000016">
    <property type="protein sequence ID" value="KAF4078983.1"/>
    <property type="molecule type" value="Genomic_DNA"/>
</dbReference>
<evidence type="ECO:0008006" key="10">
    <source>
        <dbReference type="Google" id="ProtNLM"/>
    </source>
</evidence>
<dbReference type="InterPro" id="IPR000225">
    <property type="entry name" value="Armadillo"/>
</dbReference>
<evidence type="ECO:0000256" key="6">
    <source>
        <dbReference type="PROSITE-ProRule" id="PRU00259"/>
    </source>
</evidence>
<evidence type="ECO:0000256" key="3">
    <source>
        <dbReference type="ARBA" id="ARBA00022737"/>
    </source>
</evidence>
<gene>
    <name evidence="8" type="ORF">AMELA_G00188000</name>
</gene>
<evidence type="ECO:0000313" key="9">
    <source>
        <dbReference type="Proteomes" id="UP000593565"/>
    </source>
</evidence>
<organism evidence="8 9">
    <name type="scientific">Ameiurus melas</name>
    <name type="common">Black bullhead</name>
    <name type="synonym">Silurus melas</name>
    <dbReference type="NCBI Taxonomy" id="219545"/>
    <lineage>
        <taxon>Eukaryota</taxon>
        <taxon>Metazoa</taxon>
        <taxon>Chordata</taxon>
        <taxon>Craniata</taxon>
        <taxon>Vertebrata</taxon>
        <taxon>Euteleostomi</taxon>
        <taxon>Actinopterygii</taxon>
        <taxon>Neopterygii</taxon>
        <taxon>Teleostei</taxon>
        <taxon>Ostariophysi</taxon>
        <taxon>Siluriformes</taxon>
        <taxon>Ictaluridae</taxon>
        <taxon>Ameiurus</taxon>
    </lineage>
</organism>
<feature type="compositionally biased region" description="Low complexity" evidence="7">
    <location>
        <begin position="183"/>
        <end position="197"/>
    </location>
</feature>
<dbReference type="InterPro" id="IPR016024">
    <property type="entry name" value="ARM-type_fold"/>
</dbReference>
<dbReference type="PANTHER" id="PTHR10372">
    <property type="entry name" value="PLAKOPHILLIN-RELATED"/>
    <property type="match status" value="1"/>
</dbReference>
<feature type="compositionally biased region" description="Polar residues" evidence="7">
    <location>
        <begin position="206"/>
        <end position="215"/>
    </location>
</feature>
<dbReference type="Gene3D" id="1.25.10.10">
    <property type="entry name" value="Leucine-rich Repeat Variant"/>
    <property type="match status" value="1"/>
</dbReference>
<name>A0A7J6A874_AMEME</name>
<feature type="repeat" description="ARM" evidence="6">
    <location>
        <begin position="320"/>
        <end position="353"/>
    </location>
</feature>
<dbReference type="InterPro" id="IPR028435">
    <property type="entry name" value="Plakophilin/d_Catenin"/>
</dbReference>
<keyword evidence="3" id="KW-0677">Repeat</keyword>
<feature type="region of interest" description="Disordered" evidence="7">
    <location>
        <begin position="39"/>
        <end position="64"/>
    </location>
</feature>
<dbReference type="SUPFAM" id="SSF48371">
    <property type="entry name" value="ARM repeat"/>
    <property type="match status" value="1"/>
</dbReference>
<evidence type="ECO:0000256" key="5">
    <source>
        <dbReference type="ARBA" id="ARBA00022949"/>
    </source>
</evidence>
<evidence type="ECO:0000256" key="4">
    <source>
        <dbReference type="ARBA" id="ARBA00022889"/>
    </source>
</evidence>
<dbReference type="Proteomes" id="UP000593565">
    <property type="component" value="Unassembled WGS sequence"/>
</dbReference>
<dbReference type="GO" id="GO:0098609">
    <property type="term" value="P:cell-cell adhesion"/>
    <property type="evidence" value="ECO:0007669"/>
    <property type="project" value="InterPro"/>
</dbReference>
<evidence type="ECO:0000256" key="2">
    <source>
        <dbReference type="ARBA" id="ARBA00005462"/>
    </source>
</evidence>
<feature type="compositionally biased region" description="Polar residues" evidence="7">
    <location>
        <begin position="50"/>
        <end position="64"/>
    </location>
</feature>
<dbReference type="GO" id="GO:0005737">
    <property type="term" value="C:cytoplasm"/>
    <property type="evidence" value="ECO:0007669"/>
    <property type="project" value="TreeGrafter"/>
</dbReference>
<proteinExistence type="inferred from homology"/>
<feature type="region of interest" description="Disordered" evidence="7">
    <location>
        <begin position="182"/>
        <end position="215"/>
    </location>
</feature>
<comment type="caution">
    <text evidence="8">The sequence shown here is derived from an EMBL/GenBank/DDBJ whole genome shotgun (WGS) entry which is preliminary data.</text>
</comment>
<dbReference type="PANTHER" id="PTHR10372:SF3">
    <property type="entry name" value="PLAKOPHILIN-1"/>
    <property type="match status" value="1"/>
</dbReference>
<dbReference type="InterPro" id="IPR011989">
    <property type="entry name" value="ARM-like"/>
</dbReference>
<protein>
    <recommendedName>
        <fullName evidence="10">Plakophilin-1</fullName>
    </recommendedName>
</protein>
<sequence length="718" mass="79148">MTLEPLRSALSYGDVGETSLALPSDGASHSGQRRVLEQVSTMRKSKSKYTNRGSARTLSPTSPKSDSVFYEYKFPSANLNGSDFVYEGTLANGHTRTRKQKQSIMQRSFSTKSGNYHRMQNNNMLPSSLPALSHPSPYTDLYATQMGSKNNTTHWTQRYKQFKILDKSHSHPPISSPVQMMPSNSFQSTSNQFSGSSIINRRPPSAHSNSEPKLSIASRTKSEMNGMNGEANMSDITLIEAISWINQSDERYKLHGASVIQHSTYTDENAKEEVRKLKGIPPLVSLLSSSNPEIQLTSASALRNLVFKNLANKEEVRRIGGMNAILQLLRDTDSAETQKHVTGLLWNLSSEESIQPDLLRQALPVLTEKVLQPNANPSSMGSDFEPRTESFCNATACLRNLSSGKQSSRQALRNREGLIESLVTHVEYCTNNSQQDDKSVENCVCVLHNLTYQLENEAPEVFTKIHKLAKSLESRSSAPDTSPIGCFSNQSRKIQQESNSEYPLLDDFDPKGKSQLIHPKTLGLYLNLIGSSQNTTTQEACCGALHNLTAKKGFVSDILSHSIVQKLNGLQTLSPQLQSSNLTLKNSIITLIGNLSRPPHLHRTLVRQALPGLVKTFTSDLTPESDSAMAVACHTANNLMRADPELGKKLLSDSIINSLSNMSEDTNMPKASKAAGALLNSLWSDKNIQSFLKKQGMNKTVFVNETTSAAFRALQIIE</sequence>
<dbReference type="PROSITE" id="PS50176">
    <property type="entry name" value="ARM_REPEAT"/>
    <property type="match status" value="2"/>
</dbReference>
<feature type="repeat" description="ARM" evidence="6">
    <location>
        <begin position="278"/>
        <end position="320"/>
    </location>
</feature>
<dbReference type="Pfam" id="PF00514">
    <property type="entry name" value="Arm"/>
    <property type="match status" value="3"/>
</dbReference>
<reference evidence="8 9" key="1">
    <citation type="submission" date="2020-02" db="EMBL/GenBank/DDBJ databases">
        <title>A chromosome-scale genome assembly of the black bullhead catfish (Ameiurus melas).</title>
        <authorList>
            <person name="Wen M."/>
            <person name="Zham M."/>
            <person name="Cabau C."/>
            <person name="Klopp C."/>
            <person name="Donnadieu C."/>
            <person name="Roques C."/>
            <person name="Bouchez O."/>
            <person name="Lampietro C."/>
            <person name="Jouanno E."/>
            <person name="Herpin A."/>
            <person name="Louis A."/>
            <person name="Berthelot C."/>
            <person name="Parey E."/>
            <person name="Roest-Crollius H."/>
            <person name="Braasch I."/>
            <person name="Postlethwait J."/>
            <person name="Robinson-Rechavi M."/>
            <person name="Echchiki A."/>
            <person name="Begum T."/>
            <person name="Montfort J."/>
            <person name="Schartl M."/>
            <person name="Bobe J."/>
            <person name="Guiguen Y."/>
        </authorList>
    </citation>
    <scope>NUCLEOTIDE SEQUENCE [LARGE SCALE GENOMIC DNA]</scope>
    <source>
        <strain evidence="8">M_S1</strain>
        <tissue evidence="8">Blood</tissue>
    </source>
</reference>